<evidence type="ECO:0000313" key="3">
    <source>
        <dbReference type="Proteomes" id="UP001419268"/>
    </source>
</evidence>
<dbReference type="InterPro" id="IPR001680">
    <property type="entry name" value="WD40_rpt"/>
</dbReference>
<dbReference type="InterPro" id="IPR015943">
    <property type="entry name" value="WD40/YVTN_repeat-like_dom_sf"/>
</dbReference>
<dbReference type="Proteomes" id="UP001419268">
    <property type="component" value="Unassembled WGS sequence"/>
</dbReference>
<reference evidence="2 3" key="1">
    <citation type="submission" date="2024-01" db="EMBL/GenBank/DDBJ databases">
        <title>Genome assemblies of Stephania.</title>
        <authorList>
            <person name="Yang L."/>
        </authorList>
    </citation>
    <scope>NUCLEOTIDE SEQUENCE [LARGE SCALE GENOMIC DNA]</scope>
    <source>
        <strain evidence="2">JXDWG</strain>
        <tissue evidence="2">Leaf</tissue>
    </source>
</reference>
<organism evidence="2 3">
    <name type="scientific">Stephania cephalantha</name>
    <dbReference type="NCBI Taxonomy" id="152367"/>
    <lineage>
        <taxon>Eukaryota</taxon>
        <taxon>Viridiplantae</taxon>
        <taxon>Streptophyta</taxon>
        <taxon>Embryophyta</taxon>
        <taxon>Tracheophyta</taxon>
        <taxon>Spermatophyta</taxon>
        <taxon>Magnoliopsida</taxon>
        <taxon>Ranunculales</taxon>
        <taxon>Menispermaceae</taxon>
        <taxon>Menispermoideae</taxon>
        <taxon>Cissampelideae</taxon>
        <taxon>Stephania</taxon>
    </lineage>
</organism>
<proteinExistence type="predicted"/>
<dbReference type="GO" id="GO:0005656">
    <property type="term" value="C:nuclear pre-replicative complex"/>
    <property type="evidence" value="ECO:0007669"/>
    <property type="project" value="TreeGrafter"/>
</dbReference>
<evidence type="ECO:0000313" key="2">
    <source>
        <dbReference type="EMBL" id="KAK9133987.1"/>
    </source>
</evidence>
<name>A0AAP0P7H1_9MAGN</name>
<protein>
    <submittedName>
        <fullName evidence="2">Uncharacterized protein</fullName>
    </submittedName>
</protein>
<dbReference type="InterPro" id="IPR036322">
    <property type="entry name" value="WD40_repeat_dom_sf"/>
</dbReference>
<sequence>MSTLDTNTGSVYLYNWWSSSAFRYVPVPEPVAPLIATLDGSYLFCGGMSGHVHSLALPSCDHMFSFTAHSSPVSCFSINDDGSLLLTGGDDGAISVFSILSLFDSTSTESAILCRLAGHASAVTAISVGMGGSRSTVLSCSLDFTCKFWRLGHGSLMRTVVFPCMIWSVVMDSTESQFYAGGSDGHVYSAHMKMDRRQSKRADELAEPVKWEPGHGAAVTAVVAMVNAGQQHLVSASEGGCIRVWCAESKRSVRAFWNEQGRSISDLVVARRVRYSGGIGGFIGSCRRHDFEGPSSGFTSRAIIRPAMEASEMEETLNTAVKDRKRAVETLEAAIETYQRLLVLILKEANGGGGTNSNCSIKDSTED</sequence>
<dbReference type="PANTHER" id="PTHR18763">
    <property type="entry name" value="WD-REPEAT PROTEIN 18"/>
    <property type="match status" value="1"/>
</dbReference>
<dbReference type="GO" id="GO:0120330">
    <property type="term" value="C:rixosome complex"/>
    <property type="evidence" value="ECO:0007669"/>
    <property type="project" value="TreeGrafter"/>
</dbReference>
<dbReference type="Pfam" id="PF00400">
    <property type="entry name" value="WD40"/>
    <property type="match status" value="3"/>
</dbReference>
<evidence type="ECO:0000256" key="1">
    <source>
        <dbReference type="PROSITE-ProRule" id="PRU00221"/>
    </source>
</evidence>
<comment type="caution">
    <text evidence="2">The sequence shown here is derived from an EMBL/GenBank/DDBJ whole genome shotgun (WGS) entry which is preliminary data.</text>
</comment>
<dbReference type="SUPFAM" id="SSF50978">
    <property type="entry name" value="WD40 repeat-like"/>
    <property type="match status" value="1"/>
</dbReference>
<dbReference type="GO" id="GO:0006261">
    <property type="term" value="P:DNA-templated DNA replication"/>
    <property type="evidence" value="ECO:0007669"/>
    <property type="project" value="TreeGrafter"/>
</dbReference>
<keyword evidence="3" id="KW-1185">Reference proteome</keyword>
<gene>
    <name evidence="2" type="ORF">Scep_013515</name>
</gene>
<keyword evidence="1" id="KW-0853">WD repeat</keyword>
<dbReference type="AlphaFoldDB" id="A0AAP0P7H1"/>
<dbReference type="GO" id="GO:0006364">
    <property type="term" value="P:rRNA processing"/>
    <property type="evidence" value="ECO:0007669"/>
    <property type="project" value="TreeGrafter"/>
</dbReference>
<dbReference type="Gene3D" id="2.130.10.10">
    <property type="entry name" value="YVTN repeat-like/Quinoprotein amine dehydrogenase"/>
    <property type="match status" value="2"/>
</dbReference>
<dbReference type="EMBL" id="JBBNAG010000005">
    <property type="protein sequence ID" value="KAK9133987.1"/>
    <property type="molecule type" value="Genomic_DNA"/>
</dbReference>
<accession>A0AAP0P7H1</accession>
<dbReference type="InterPro" id="IPR045227">
    <property type="entry name" value="WDR18/Ipi3/RID3"/>
</dbReference>
<dbReference type="PROSITE" id="PS50294">
    <property type="entry name" value="WD_REPEATS_REGION"/>
    <property type="match status" value="1"/>
</dbReference>
<dbReference type="SMART" id="SM00320">
    <property type="entry name" value="WD40"/>
    <property type="match status" value="4"/>
</dbReference>
<feature type="repeat" description="WD" evidence="1">
    <location>
        <begin position="66"/>
        <end position="99"/>
    </location>
</feature>
<dbReference type="PROSITE" id="PS50082">
    <property type="entry name" value="WD_REPEATS_2"/>
    <property type="match status" value="1"/>
</dbReference>
<dbReference type="PANTHER" id="PTHR18763:SF3">
    <property type="entry name" value="OS09G0477800 PROTEIN"/>
    <property type="match status" value="1"/>
</dbReference>